<keyword evidence="2" id="KW-0732">Signal</keyword>
<feature type="region of interest" description="Disordered" evidence="1">
    <location>
        <begin position="21"/>
        <end position="85"/>
    </location>
</feature>
<reference evidence="3 4" key="1">
    <citation type="submission" date="2022-11" db="EMBL/GenBank/DDBJ databases">
        <title>Minimal conservation of predation-associated metabolite biosynthetic gene clusters underscores biosynthetic potential of Myxococcota including descriptions for ten novel species: Archangium lansinium sp. nov., Myxococcus landrumus sp. nov., Nannocystis bai.</title>
        <authorList>
            <person name="Ahearne A."/>
            <person name="Stevens C."/>
            <person name="Dowd S."/>
        </authorList>
    </citation>
    <scope>NUCLEOTIDE SEQUENCE [LARGE SCALE GENOMIC DNA]</scope>
    <source>
        <strain evidence="3 4">NCELM</strain>
    </source>
</reference>
<dbReference type="Proteomes" id="UP001217838">
    <property type="component" value="Unassembled WGS sequence"/>
</dbReference>
<sequence length="344" mass="35249">MSIRLAFACSFVLVALSACPSEPSGDSSSDAGSATAATTTTTDATGPTTTSESTTDAGSTTTTTTSTPTTSTSSTTTDDSTSETGATTGEPFLCAVEPDGCCVITIEVEADTFFSDAVDGIGGGCPVVQGPNEQLDCEHWSFGKAQAAPLFKDNGMFDSAVAGTSLMALRFPMQDGALLSEDGPIPSEVIVASRLELAAQIDWDKISDLQFAVHALDPDESWQEGDALDATPCIDGLSSWACAECGPSPEQCDTPWASMPPMTSLGVVAAPDSGGPGVLALDLAALGEPSSWVPAITSGLVLAPSSSTYEGMANEEWVPFGPIVVEARESQSLTPRLHLTLCQP</sequence>
<feature type="chain" id="PRO_5046782554" evidence="2">
    <location>
        <begin position="21"/>
        <end position="344"/>
    </location>
</feature>
<dbReference type="RefSeq" id="WP_271997027.1">
    <property type="nucleotide sequence ID" value="NZ_JAQNDN010000003.1"/>
</dbReference>
<dbReference type="EMBL" id="JAQNDN010000003">
    <property type="protein sequence ID" value="MDC0668168.1"/>
    <property type="molecule type" value="Genomic_DNA"/>
</dbReference>
<dbReference type="PROSITE" id="PS51257">
    <property type="entry name" value="PROKAR_LIPOPROTEIN"/>
    <property type="match status" value="1"/>
</dbReference>
<evidence type="ECO:0000256" key="2">
    <source>
        <dbReference type="SAM" id="SignalP"/>
    </source>
</evidence>
<proteinExistence type="predicted"/>
<evidence type="ECO:0000313" key="3">
    <source>
        <dbReference type="EMBL" id="MDC0668168.1"/>
    </source>
</evidence>
<evidence type="ECO:0000313" key="4">
    <source>
        <dbReference type="Proteomes" id="UP001217838"/>
    </source>
</evidence>
<protein>
    <submittedName>
        <fullName evidence="3">Uncharacterized protein</fullName>
    </submittedName>
</protein>
<name>A0ABT5B3W8_9BACT</name>
<comment type="caution">
    <text evidence="3">The sequence shown here is derived from an EMBL/GenBank/DDBJ whole genome shotgun (WGS) entry which is preliminary data.</text>
</comment>
<feature type="signal peptide" evidence="2">
    <location>
        <begin position="1"/>
        <end position="20"/>
    </location>
</feature>
<gene>
    <name evidence="3" type="ORF">POL58_10485</name>
</gene>
<evidence type="ECO:0000256" key="1">
    <source>
        <dbReference type="SAM" id="MobiDB-lite"/>
    </source>
</evidence>
<organism evidence="3 4">
    <name type="scientific">Nannocystis radixulma</name>
    <dbReference type="NCBI Taxonomy" id="2995305"/>
    <lineage>
        <taxon>Bacteria</taxon>
        <taxon>Pseudomonadati</taxon>
        <taxon>Myxococcota</taxon>
        <taxon>Polyangia</taxon>
        <taxon>Nannocystales</taxon>
        <taxon>Nannocystaceae</taxon>
        <taxon>Nannocystis</taxon>
    </lineage>
</organism>
<keyword evidence="4" id="KW-1185">Reference proteome</keyword>
<accession>A0ABT5B3W8</accession>